<dbReference type="Proteomes" id="UP000014062">
    <property type="component" value="Chromosome"/>
</dbReference>
<evidence type="ECO:0000313" key="2">
    <source>
        <dbReference type="Proteomes" id="UP000014062"/>
    </source>
</evidence>
<dbReference type="EMBL" id="CM001889">
    <property type="protein sequence ID" value="EOY47329.1"/>
    <property type="molecule type" value="Genomic_DNA"/>
</dbReference>
<evidence type="ECO:0008006" key="3">
    <source>
        <dbReference type="Google" id="ProtNLM"/>
    </source>
</evidence>
<name>A0A7U9DNN9_STRLI</name>
<reference evidence="2" key="1">
    <citation type="journal article" date="2013" name="Genome Biol. Evol.">
        <title>The genome sequence of Streptomyces lividans 66 reveals a novel tRNA-dependent peptide biosynthetic system within a metal-related genomic island.</title>
        <authorList>
            <person name="Cruz-Morales P."/>
            <person name="Vijgenboom E."/>
            <person name="Iruegas-Bocardo F."/>
            <person name="Girard G."/>
            <person name="Yanez-Guerra L.A."/>
            <person name="Ramos-Aboites H.E."/>
            <person name="Pernodet J.L."/>
            <person name="Anne J."/>
            <person name="van Wezel G.P."/>
            <person name="Barona-Gomez F."/>
        </authorList>
    </citation>
    <scope>NUCLEOTIDE SEQUENCE [LARGE SCALE GENOMIC DNA]</scope>
    <source>
        <strain evidence="2">1326</strain>
    </source>
</reference>
<evidence type="ECO:0000313" key="1">
    <source>
        <dbReference type="EMBL" id="EOY47329.1"/>
    </source>
</evidence>
<organism evidence="1 2">
    <name type="scientific">Streptomyces lividans 1326</name>
    <dbReference type="NCBI Taxonomy" id="1200984"/>
    <lineage>
        <taxon>Bacteria</taxon>
        <taxon>Bacillati</taxon>
        <taxon>Actinomycetota</taxon>
        <taxon>Actinomycetes</taxon>
        <taxon>Kitasatosporales</taxon>
        <taxon>Streptomycetaceae</taxon>
        <taxon>Streptomyces</taxon>
    </lineage>
</organism>
<dbReference type="AlphaFoldDB" id="A0A7U9DNN9"/>
<dbReference type="SUPFAM" id="SSF54427">
    <property type="entry name" value="NTF2-like"/>
    <property type="match status" value="1"/>
</dbReference>
<accession>A0A7U9DNN9</accession>
<sequence>MAGTWSRCDAAAMTIQTTRLSDPAVRAFVAAVNAHDREAFRALLAPGATMADDGDDRNLDQWIDQEIFSSNGHMEVDNESNGGRALIARYRNDTWGEMRTRWDFTVDEDGRIARFETGQA</sequence>
<proteinExistence type="predicted"/>
<dbReference type="InterPro" id="IPR032710">
    <property type="entry name" value="NTF2-like_dom_sf"/>
</dbReference>
<dbReference type="Gene3D" id="3.10.450.50">
    <property type="match status" value="1"/>
</dbReference>
<protein>
    <recommendedName>
        <fullName evidence="3">SnoaL-like domain-containing protein</fullName>
    </recommendedName>
</protein>
<gene>
    <name evidence="1" type="ORF">SLI_2614</name>
</gene>